<sequence length="374" mass="39396">MKRPSATIGIATVHRNGLIQSPMGLNNNHNNSMIRQPPNKMAKLESDDGNKGFEENQFLEKILEILRKFWGLDGLSSTSNGGSTINLQQKLLSSSQESLQQALQKNPELAFNLQSFASLYSIDPVLMAQAASNLSAGFPSLQKLAPTDLQRLVNNQSSSTFPQGLLLASQQLAASLAASQTLTTTTTTSKSHQNNLPQQQQNIPFKNRRWCNMHAVIAHEIAKHQANTTTKKSSTSLCVGRAPSTNSTLTTTPTIGIAGPGTGSLTSGNSDAAAAAQLQQQANLLNALQQQQQNALNSNSLAASLLAQFSSGGGGGYSNINNNNSFNNSNNSGLSTLAAAAAIAAPVLAPPSLPPQQQQPQPPPALPTNNSSLN</sequence>
<reference evidence="3" key="1">
    <citation type="submission" date="2022-11" db="UniProtKB">
        <authorList>
            <consortium name="WormBaseParasite"/>
        </authorList>
    </citation>
    <scope>IDENTIFICATION</scope>
</reference>
<accession>A0A915LTS4</accession>
<dbReference type="Proteomes" id="UP000887561">
    <property type="component" value="Unplaced"/>
</dbReference>
<proteinExistence type="predicted"/>
<protein>
    <submittedName>
        <fullName evidence="3">Uncharacterized protein</fullName>
    </submittedName>
</protein>
<feature type="compositionally biased region" description="Low complexity" evidence="1">
    <location>
        <begin position="184"/>
        <end position="202"/>
    </location>
</feature>
<evidence type="ECO:0000313" key="2">
    <source>
        <dbReference type="Proteomes" id="UP000887561"/>
    </source>
</evidence>
<name>A0A915LTS4_MELJA</name>
<keyword evidence="2" id="KW-1185">Reference proteome</keyword>
<evidence type="ECO:0000313" key="3">
    <source>
        <dbReference type="WBParaSite" id="scaffold18146_cov293.g18822"/>
    </source>
</evidence>
<feature type="region of interest" description="Disordered" evidence="1">
    <location>
        <begin position="184"/>
        <end position="203"/>
    </location>
</feature>
<dbReference type="WBParaSite" id="scaffold18146_cov293.g18822">
    <property type="protein sequence ID" value="scaffold18146_cov293.g18822"/>
    <property type="gene ID" value="scaffold18146_cov293.g18822"/>
</dbReference>
<feature type="region of interest" description="Disordered" evidence="1">
    <location>
        <begin position="349"/>
        <end position="374"/>
    </location>
</feature>
<dbReference type="AlphaFoldDB" id="A0A915LTS4"/>
<organism evidence="2 3">
    <name type="scientific">Meloidogyne javanica</name>
    <name type="common">Root-knot nematode worm</name>
    <dbReference type="NCBI Taxonomy" id="6303"/>
    <lineage>
        <taxon>Eukaryota</taxon>
        <taxon>Metazoa</taxon>
        <taxon>Ecdysozoa</taxon>
        <taxon>Nematoda</taxon>
        <taxon>Chromadorea</taxon>
        <taxon>Rhabditida</taxon>
        <taxon>Tylenchina</taxon>
        <taxon>Tylenchomorpha</taxon>
        <taxon>Tylenchoidea</taxon>
        <taxon>Meloidogynidae</taxon>
        <taxon>Meloidogyninae</taxon>
        <taxon>Meloidogyne</taxon>
        <taxon>Meloidogyne incognita group</taxon>
    </lineage>
</organism>
<evidence type="ECO:0000256" key="1">
    <source>
        <dbReference type="SAM" id="MobiDB-lite"/>
    </source>
</evidence>